<organism evidence="9 10">
    <name type="scientific">Ectocarpus siliculosus</name>
    <name type="common">Brown alga</name>
    <name type="synonym">Conferva siliculosa</name>
    <dbReference type="NCBI Taxonomy" id="2880"/>
    <lineage>
        <taxon>Eukaryota</taxon>
        <taxon>Sar</taxon>
        <taxon>Stramenopiles</taxon>
        <taxon>Ochrophyta</taxon>
        <taxon>PX clade</taxon>
        <taxon>Phaeophyceae</taxon>
        <taxon>Ectocarpales</taxon>
        <taxon>Ectocarpaceae</taxon>
        <taxon>Ectocarpus</taxon>
    </lineage>
</organism>
<dbReference type="PROSITE" id="PS50802">
    <property type="entry name" value="OTU"/>
    <property type="match status" value="1"/>
</dbReference>
<feature type="region of interest" description="Disordered" evidence="7">
    <location>
        <begin position="180"/>
        <end position="304"/>
    </location>
</feature>
<sequence length="351" mass="36849">MHGDIRRQCLDFMRKERDHYSQFVSEAFDSYVSRKEKDGVHGNNPEMQAASELFNRPIEVYVPEKGTAPINIFHGGYRSGNAPIRVSYHGGNHYNAIVDPEEASVGQGLGIPGLSKEAAEKESLKRALAESCSSAHHVFPGASPTFFKGGRGMHGSFGEGFGESDVRATEEELEQAAITASLSDFRGTTSGGGSSNNGKSDGAAFSVPRRGGRGSGGRFIGRGAASRVSGGREERRGGGAAAWASGAGSPAGRVERGGWMSSGGGAAEGEGSGKSRKRRRPGSPPGEGSRKASPNSADGSTSSAVREMVWSYGFPLARVIAAHDLVGESVEDMLVLLTSDAFQPPENGDRR</sequence>
<evidence type="ECO:0000256" key="6">
    <source>
        <dbReference type="ARBA" id="ARBA00022801"/>
    </source>
</evidence>
<dbReference type="Pfam" id="PF02338">
    <property type="entry name" value="OTU"/>
    <property type="match status" value="1"/>
</dbReference>
<dbReference type="GO" id="GO:0004843">
    <property type="term" value="F:cysteine-type deubiquitinase activity"/>
    <property type="evidence" value="ECO:0007669"/>
    <property type="project" value="UniProtKB-EC"/>
</dbReference>
<feature type="compositionally biased region" description="Low complexity" evidence="7">
    <location>
        <begin position="241"/>
        <end position="252"/>
    </location>
</feature>
<dbReference type="InterPro" id="IPR038765">
    <property type="entry name" value="Papain-like_cys_pep_sf"/>
</dbReference>
<proteinExistence type="inferred from homology"/>
<evidence type="ECO:0000259" key="8">
    <source>
        <dbReference type="PROSITE" id="PS50802"/>
    </source>
</evidence>
<dbReference type="OrthoDB" id="415023at2759"/>
<dbReference type="GO" id="GO:0006508">
    <property type="term" value="P:proteolysis"/>
    <property type="evidence" value="ECO:0007669"/>
    <property type="project" value="UniProtKB-KW"/>
</dbReference>
<evidence type="ECO:0000256" key="1">
    <source>
        <dbReference type="ARBA" id="ARBA00000707"/>
    </source>
</evidence>
<dbReference type="EMBL" id="FN649740">
    <property type="protein sequence ID" value="CBJ27090.1"/>
    <property type="molecule type" value="Genomic_DNA"/>
</dbReference>
<comment type="catalytic activity">
    <reaction evidence="1">
        <text>Thiol-dependent hydrolysis of ester, thioester, amide, peptide and isopeptide bonds formed by the C-terminal Gly of ubiquitin (a 76-residue protein attached to proteins as an intracellular targeting signal).</text>
        <dbReference type="EC" id="3.4.19.12"/>
    </reaction>
</comment>
<protein>
    <recommendedName>
        <fullName evidence="3">ubiquitinyl hydrolase 1</fullName>
        <ecNumber evidence="3">3.4.19.12</ecNumber>
    </recommendedName>
</protein>
<keyword evidence="4" id="KW-0645">Protease</keyword>
<dbReference type="PANTHER" id="PTHR12419">
    <property type="entry name" value="OTU DOMAIN CONTAINING PROTEIN"/>
    <property type="match status" value="1"/>
</dbReference>
<dbReference type="eggNOG" id="KOG2605">
    <property type="taxonomic scope" value="Eukaryota"/>
</dbReference>
<evidence type="ECO:0000256" key="4">
    <source>
        <dbReference type="ARBA" id="ARBA00022670"/>
    </source>
</evidence>
<evidence type="ECO:0000256" key="7">
    <source>
        <dbReference type="SAM" id="MobiDB-lite"/>
    </source>
</evidence>
<dbReference type="GO" id="GO:0061578">
    <property type="term" value="F:K63-linked deubiquitinase activity"/>
    <property type="evidence" value="ECO:0007669"/>
    <property type="project" value="TreeGrafter"/>
</dbReference>
<feature type="compositionally biased region" description="Polar residues" evidence="7">
    <location>
        <begin position="292"/>
        <end position="304"/>
    </location>
</feature>
<reference evidence="9 10" key="1">
    <citation type="journal article" date="2010" name="Nature">
        <title>The Ectocarpus genome and the independent evolution of multicellularity in brown algae.</title>
        <authorList>
            <person name="Cock J.M."/>
            <person name="Sterck L."/>
            <person name="Rouze P."/>
            <person name="Scornet D."/>
            <person name="Allen A.E."/>
            <person name="Amoutzias G."/>
            <person name="Anthouard V."/>
            <person name="Artiguenave F."/>
            <person name="Aury J.M."/>
            <person name="Badger J.H."/>
            <person name="Beszteri B."/>
            <person name="Billiau K."/>
            <person name="Bonnet E."/>
            <person name="Bothwell J.H."/>
            <person name="Bowler C."/>
            <person name="Boyen C."/>
            <person name="Brownlee C."/>
            <person name="Carrano C.J."/>
            <person name="Charrier B."/>
            <person name="Cho G.Y."/>
            <person name="Coelho S.M."/>
            <person name="Collen J."/>
            <person name="Corre E."/>
            <person name="Da Silva C."/>
            <person name="Delage L."/>
            <person name="Delaroque N."/>
            <person name="Dittami S.M."/>
            <person name="Doulbeau S."/>
            <person name="Elias M."/>
            <person name="Farnham G."/>
            <person name="Gachon C.M."/>
            <person name="Gschloessl B."/>
            <person name="Heesch S."/>
            <person name="Jabbari K."/>
            <person name="Jubin C."/>
            <person name="Kawai H."/>
            <person name="Kimura K."/>
            <person name="Kloareg B."/>
            <person name="Kupper F.C."/>
            <person name="Lang D."/>
            <person name="Le Bail A."/>
            <person name="Leblanc C."/>
            <person name="Lerouge P."/>
            <person name="Lohr M."/>
            <person name="Lopez P.J."/>
            <person name="Martens C."/>
            <person name="Maumus F."/>
            <person name="Michel G."/>
            <person name="Miranda-Saavedra D."/>
            <person name="Morales J."/>
            <person name="Moreau H."/>
            <person name="Motomura T."/>
            <person name="Nagasato C."/>
            <person name="Napoli C.A."/>
            <person name="Nelson D.R."/>
            <person name="Nyvall-Collen P."/>
            <person name="Peters A.F."/>
            <person name="Pommier C."/>
            <person name="Potin P."/>
            <person name="Poulain J."/>
            <person name="Quesneville H."/>
            <person name="Read B."/>
            <person name="Rensing S.A."/>
            <person name="Ritter A."/>
            <person name="Rousvoal S."/>
            <person name="Samanta M."/>
            <person name="Samson G."/>
            <person name="Schroeder D.C."/>
            <person name="Segurens B."/>
            <person name="Strittmatter M."/>
            <person name="Tonon T."/>
            <person name="Tregear J.W."/>
            <person name="Valentin K."/>
            <person name="von Dassow P."/>
            <person name="Yamagishi T."/>
            <person name="Van de Peer Y."/>
            <person name="Wincker P."/>
        </authorList>
    </citation>
    <scope>NUCLEOTIDE SEQUENCE [LARGE SCALE GENOMIC DNA]</scope>
    <source>
        <strain evidence="10">Ec32 / CCAP1310/4</strain>
    </source>
</reference>
<dbReference type="AlphaFoldDB" id="D7G475"/>
<dbReference type="InParanoid" id="D7G475"/>
<dbReference type="EMBL" id="FN648763">
    <property type="protein sequence ID" value="CBJ27090.1"/>
    <property type="molecule type" value="Genomic_DNA"/>
</dbReference>
<evidence type="ECO:0000313" key="9">
    <source>
        <dbReference type="EMBL" id="CBJ27090.1"/>
    </source>
</evidence>
<dbReference type="EC" id="3.4.19.12" evidence="3"/>
<evidence type="ECO:0000256" key="3">
    <source>
        <dbReference type="ARBA" id="ARBA00012759"/>
    </source>
</evidence>
<evidence type="ECO:0000256" key="2">
    <source>
        <dbReference type="ARBA" id="ARBA00010407"/>
    </source>
</evidence>
<dbReference type="InterPro" id="IPR050704">
    <property type="entry name" value="Peptidase_C85-like"/>
</dbReference>
<keyword evidence="6" id="KW-0378">Hydrolase</keyword>
<feature type="domain" description="OTU" evidence="8">
    <location>
        <begin position="1"/>
        <end position="100"/>
    </location>
</feature>
<dbReference type="InterPro" id="IPR003323">
    <property type="entry name" value="OTU_dom"/>
</dbReference>
<accession>D7G475</accession>
<evidence type="ECO:0000313" key="10">
    <source>
        <dbReference type="Proteomes" id="UP000002630"/>
    </source>
</evidence>
<name>D7G475_ECTSI</name>
<dbReference type="PANTHER" id="PTHR12419:SF4">
    <property type="entry name" value="OTU DOMAIN-CONTAINING PROTEIN 5"/>
    <property type="match status" value="1"/>
</dbReference>
<dbReference type="Proteomes" id="UP000002630">
    <property type="component" value="Linkage Group LG15"/>
</dbReference>
<dbReference type="Gene3D" id="3.90.70.80">
    <property type="match status" value="1"/>
</dbReference>
<comment type="similarity">
    <text evidence="2">Belongs to the peptidase C85 family.</text>
</comment>
<dbReference type="STRING" id="2880.D7G475"/>
<gene>
    <name evidence="9" type="ORF">Esi_0055_0037</name>
</gene>
<dbReference type="GO" id="GO:0016579">
    <property type="term" value="P:protein deubiquitination"/>
    <property type="evidence" value="ECO:0007669"/>
    <property type="project" value="TreeGrafter"/>
</dbReference>
<keyword evidence="5" id="KW-0833">Ubl conjugation pathway</keyword>
<evidence type="ECO:0000256" key="5">
    <source>
        <dbReference type="ARBA" id="ARBA00022786"/>
    </source>
</evidence>
<keyword evidence="10" id="KW-1185">Reference proteome</keyword>
<dbReference type="SUPFAM" id="SSF54001">
    <property type="entry name" value="Cysteine proteinases"/>
    <property type="match status" value="1"/>
</dbReference>
<feature type="compositionally biased region" description="Gly residues" evidence="7">
    <location>
        <begin position="260"/>
        <end position="272"/>
    </location>
</feature>